<gene>
    <name evidence="1" type="ORF">EBB_14525</name>
</gene>
<sequence>MTDNASLPFELSTESLGAWINSLSALPAANAANQLNLVLKQLTRSNGTAANVLPILVNLTPLTLHLSNGLTNAARSETDIATNTKALKIAKLAIQLLRHLSLAFCRTVETKQLDTSLTQQAIFYALQLVGYCLRSTALFYEMPSTTLWKKSGLLYTIAGELQLLKKPVSSKPQEFKLQSTIEAVIKRNVLFALSKPNQYSTTEISQLFQLANRHQDRLEISKTPNPDCGFIWNLGSEPSPIPRTNSTLPRGSVYINCLGLGHALQLGEIETELNSNMQTKLALHLTGYSNIFASVAIGPPMPAHLLEGFVAVSAHLQGEEKLSKIMNLSSQLSRGRSLARDMSLVPLEHEKSFYKPLNASIISFPEHGTNLSLLRNVSKQFLVAESPAPNCSTGDIGLLCREQQPAKLVIVRQQTLYEDVTLILLEPIIGNITIHDIENAGDSNSQKAIVIGMETAQPEVLLANGKYTVGSKIKLLYGNTLYLKACVESTPWLVRFKAGVDL</sequence>
<dbReference type="Proteomes" id="UP000641152">
    <property type="component" value="Unassembled WGS sequence"/>
</dbReference>
<reference evidence="1 2" key="1">
    <citation type="submission" date="2020-09" db="EMBL/GenBank/DDBJ databases">
        <title>Methylomonas albis sp. nov. and Methylomonas fluvii sp. nov.: Two cold-adapted methanotrophs from the River Elbe and an amended description of Methylovulum psychrotolerans strain Eb1.</title>
        <authorList>
            <person name="Bussmann I.K."/>
            <person name="Klings K.-W."/>
            <person name="Warnstedt J."/>
            <person name="Hoppert M."/>
            <person name="Saborowski A."/>
            <person name="Horn F."/>
            <person name="Liebner S."/>
        </authorList>
    </citation>
    <scope>NUCLEOTIDE SEQUENCE [LARGE SCALE GENOMIC DNA]</scope>
    <source>
        <strain evidence="1 2">EbB</strain>
    </source>
</reference>
<protein>
    <recommendedName>
        <fullName evidence="3">PH domain-containing protein</fullName>
    </recommendedName>
</protein>
<organism evidence="1 2">
    <name type="scientific">Methylomonas fluvii</name>
    <dbReference type="NCBI Taxonomy" id="1854564"/>
    <lineage>
        <taxon>Bacteria</taxon>
        <taxon>Pseudomonadati</taxon>
        <taxon>Pseudomonadota</taxon>
        <taxon>Gammaproteobacteria</taxon>
        <taxon>Methylococcales</taxon>
        <taxon>Methylococcaceae</taxon>
        <taxon>Methylomonas</taxon>
    </lineage>
</organism>
<evidence type="ECO:0000313" key="1">
    <source>
        <dbReference type="EMBL" id="MBD9361713.1"/>
    </source>
</evidence>
<proteinExistence type="predicted"/>
<keyword evidence="2" id="KW-1185">Reference proteome</keyword>
<name>A0ABR9DF57_9GAMM</name>
<evidence type="ECO:0000313" key="2">
    <source>
        <dbReference type="Proteomes" id="UP000641152"/>
    </source>
</evidence>
<dbReference type="RefSeq" id="WP_192394494.1">
    <property type="nucleotide sequence ID" value="NZ_JACXST010000002.1"/>
</dbReference>
<evidence type="ECO:0008006" key="3">
    <source>
        <dbReference type="Google" id="ProtNLM"/>
    </source>
</evidence>
<comment type="caution">
    <text evidence="1">The sequence shown here is derived from an EMBL/GenBank/DDBJ whole genome shotgun (WGS) entry which is preliminary data.</text>
</comment>
<dbReference type="EMBL" id="JACXST010000002">
    <property type="protein sequence ID" value="MBD9361713.1"/>
    <property type="molecule type" value="Genomic_DNA"/>
</dbReference>
<accession>A0ABR9DF57</accession>